<dbReference type="Proteomes" id="UP000663760">
    <property type="component" value="Chromosome 15"/>
</dbReference>
<dbReference type="EMBL" id="LR746278">
    <property type="protein sequence ID" value="CAA7408564.1"/>
    <property type="molecule type" value="Genomic_DNA"/>
</dbReference>
<dbReference type="InterPro" id="IPR045314">
    <property type="entry name" value="bZIP_plant_GBF1"/>
</dbReference>
<keyword evidence="3" id="KW-0238">DNA-binding</keyword>
<dbReference type="GO" id="GO:0000976">
    <property type="term" value="F:transcription cis-regulatory region binding"/>
    <property type="evidence" value="ECO:0007669"/>
    <property type="project" value="TreeGrafter"/>
</dbReference>
<accession>A0A7I8LH51</accession>
<dbReference type="CDD" id="cd14702">
    <property type="entry name" value="bZIP_plant_GBF1"/>
    <property type="match status" value="1"/>
</dbReference>
<keyword evidence="2" id="KW-0805">Transcription regulation</keyword>
<comment type="subcellular location">
    <subcellularLocation>
        <location evidence="1">Nucleus</location>
    </subcellularLocation>
</comment>
<feature type="region of interest" description="Disordered" evidence="6">
    <location>
        <begin position="1"/>
        <end position="56"/>
    </location>
</feature>
<name>A0A7I8LH51_SPIIN</name>
<keyword evidence="4" id="KW-0804">Transcription</keyword>
<dbReference type="GO" id="GO:0005634">
    <property type="term" value="C:nucleus"/>
    <property type="evidence" value="ECO:0007669"/>
    <property type="project" value="UniProtKB-SubCell"/>
</dbReference>
<dbReference type="PANTHER" id="PTHR45764:SF76">
    <property type="entry name" value="OS02G0132500 PROTEIN"/>
    <property type="match status" value="1"/>
</dbReference>
<evidence type="ECO:0000256" key="5">
    <source>
        <dbReference type="ARBA" id="ARBA00023242"/>
    </source>
</evidence>
<sequence>MASSSGSGTSSGSTLLASSDEDLQLQATDMRKQKRKLSNRESARRSRQRKQKHLDDLTAQVGQLRKENGQIITNLKAVTQQCLAVETENSVLRAQMTELGGRLHSLGEILQYVDQGGGFLCEDAFLVNPWAMISASQEPITVAANFPC</sequence>
<dbReference type="SUPFAM" id="SSF57959">
    <property type="entry name" value="Leucine zipper domain"/>
    <property type="match status" value="1"/>
</dbReference>
<organism evidence="8 9">
    <name type="scientific">Spirodela intermedia</name>
    <name type="common">Intermediate duckweed</name>
    <dbReference type="NCBI Taxonomy" id="51605"/>
    <lineage>
        <taxon>Eukaryota</taxon>
        <taxon>Viridiplantae</taxon>
        <taxon>Streptophyta</taxon>
        <taxon>Embryophyta</taxon>
        <taxon>Tracheophyta</taxon>
        <taxon>Spermatophyta</taxon>
        <taxon>Magnoliopsida</taxon>
        <taxon>Liliopsida</taxon>
        <taxon>Araceae</taxon>
        <taxon>Lemnoideae</taxon>
        <taxon>Spirodela</taxon>
    </lineage>
</organism>
<evidence type="ECO:0000256" key="3">
    <source>
        <dbReference type="ARBA" id="ARBA00023125"/>
    </source>
</evidence>
<gene>
    <name evidence="8" type="ORF">SI8410_15019242</name>
</gene>
<keyword evidence="9" id="KW-1185">Reference proteome</keyword>
<dbReference type="GO" id="GO:0045893">
    <property type="term" value="P:positive regulation of DNA-templated transcription"/>
    <property type="evidence" value="ECO:0007669"/>
    <property type="project" value="TreeGrafter"/>
</dbReference>
<evidence type="ECO:0000256" key="2">
    <source>
        <dbReference type="ARBA" id="ARBA00023015"/>
    </source>
</evidence>
<dbReference type="PROSITE" id="PS00036">
    <property type="entry name" value="BZIP_BASIC"/>
    <property type="match status" value="1"/>
</dbReference>
<dbReference type="Gene3D" id="1.20.5.170">
    <property type="match status" value="1"/>
</dbReference>
<dbReference type="OrthoDB" id="551672at2759"/>
<evidence type="ECO:0000256" key="4">
    <source>
        <dbReference type="ARBA" id="ARBA00023163"/>
    </source>
</evidence>
<dbReference type="Pfam" id="PF00170">
    <property type="entry name" value="bZIP_1"/>
    <property type="match status" value="1"/>
</dbReference>
<proteinExistence type="predicted"/>
<dbReference type="PANTHER" id="PTHR45764">
    <property type="entry name" value="BZIP TRANSCRIPTION FACTOR 44"/>
    <property type="match status" value="1"/>
</dbReference>
<feature type="compositionally biased region" description="Low complexity" evidence="6">
    <location>
        <begin position="1"/>
        <end position="18"/>
    </location>
</feature>
<dbReference type="SMART" id="SM00338">
    <property type="entry name" value="BRLZ"/>
    <property type="match status" value="1"/>
</dbReference>
<evidence type="ECO:0000256" key="1">
    <source>
        <dbReference type="ARBA" id="ARBA00004123"/>
    </source>
</evidence>
<dbReference type="FunFam" id="1.20.5.170:FF:000020">
    <property type="entry name" value="BZIP transcription factor"/>
    <property type="match status" value="1"/>
</dbReference>
<keyword evidence="5" id="KW-0539">Nucleus</keyword>
<evidence type="ECO:0000259" key="7">
    <source>
        <dbReference type="PROSITE" id="PS50217"/>
    </source>
</evidence>
<dbReference type="InterPro" id="IPR046347">
    <property type="entry name" value="bZIP_sf"/>
</dbReference>
<evidence type="ECO:0000313" key="8">
    <source>
        <dbReference type="EMBL" id="CAA7408564.1"/>
    </source>
</evidence>
<reference evidence="8" key="1">
    <citation type="submission" date="2020-02" db="EMBL/GenBank/DDBJ databases">
        <authorList>
            <person name="Scholz U."/>
            <person name="Mascher M."/>
            <person name="Fiebig A."/>
        </authorList>
    </citation>
    <scope>NUCLEOTIDE SEQUENCE</scope>
</reference>
<dbReference type="GO" id="GO:0003700">
    <property type="term" value="F:DNA-binding transcription factor activity"/>
    <property type="evidence" value="ECO:0007669"/>
    <property type="project" value="InterPro"/>
</dbReference>
<dbReference type="PROSITE" id="PS50217">
    <property type="entry name" value="BZIP"/>
    <property type="match status" value="1"/>
</dbReference>
<evidence type="ECO:0000256" key="6">
    <source>
        <dbReference type="SAM" id="MobiDB-lite"/>
    </source>
</evidence>
<dbReference type="InterPro" id="IPR004827">
    <property type="entry name" value="bZIP"/>
</dbReference>
<dbReference type="AlphaFoldDB" id="A0A7I8LH51"/>
<evidence type="ECO:0000313" key="9">
    <source>
        <dbReference type="Proteomes" id="UP000663760"/>
    </source>
</evidence>
<protein>
    <recommendedName>
        <fullName evidence="7">BZIP domain-containing protein</fullName>
    </recommendedName>
</protein>
<dbReference type="GO" id="GO:0046982">
    <property type="term" value="F:protein heterodimerization activity"/>
    <property type="evidence" value="ECO:0007669"/>
    <property type="project" value="UniProtKB-ARBA"/>
</dbReference>
<feature type="domain" description="BZIP" evidence="7">
    <location>
        <begin position="29"/>
        <end position="92"/>
    </location>
</feature>